<dbReference type="InterPro" id="IPR015232">
    <property type="entry name" value="DUF1935"/>
</dbReference>
<dbReference type="PROSITE" id="PS50203">
    <property type="entry name" value="CALPAIN_CAT"/>
    <property type="match status" value="1"/>
</dbReference>
<feature type="compositionally biased region" description="Basic and acidic residues" evidence="3">
    <location>
        <begin position="1"/>
        <end position="11"/>
    </location>
</feature>
<dbReference type="EMBL" id="NBCO01000041">
    <property type="protein sequence ID" value="ORC84770.1"/>
    <property type="molecule type" value="Genomic_DNA"/>
</dbReference>
<accession>A0A1X0NKX8</accession>
<dbReference type="InterPro" id="IPR022684">
    <property type="entry name" value="Calpain_cysteine_protease"/>
</dbReference>
<dbReference type="GO" id="GO:0006508">
    <property type="term" value="P:proteolysis"/>
    <property type="evidence" value="ECO:0007669"/>
    <property type="project" value="InterPro"/>
</dbReference>
<dbReference type="Gene3D" id="3.90.70.10">
    <property type="entry name" value="Cysteine proteinases"/>
    <property type="match status" value="1"/>
</dbReference>
<dbReference type="InterPro" id="IPR038765">
    <property type="entry name" value="Papain-like_cys_pep_sf"/>
</dbReference>
<dbReference type="PRINTS" id="PR00704">
    <property type="entry name" value="CALPAIN"/>
</dbReference>
<feature type="domain" description="Calpain catalytic" evidence="4">
    <location>
        <begin position="217"/>
        <end position="523"/>
    </location>
</feature>
<dbReference type="AlphaFoldDB" id="A0A1X0NKX8"/>
<sequence>MGCCNSKEKVPKPTTAPAAAPKAEAVAPVTKTPTPAPTEAAKSEVVKEEEAKQLTPQQERLGRVIEARNSTFSYSKCTVDGEVSSFFPPKGLCFRIVRDGTWYFYNDTLNYEMHVSYTFSPDSNITPGNRTTTKSNENGWIVVSAVVYPLETIEFVSGGTDLYKTEVSAEPLSEEFYKNLQPLSEAAENELRQMRELAPGSSDEETRLRRCVETKTPYTDLSFAPSANMLWRNGIDSRRFPTMEFRRPRECLEKDNNNTANIDVFRGAVIPQCIEKGLLGDHWFMCAVAILAQDEQRLKELFTHSVDEEKSLGAYRVQFNLNGWWNSILLDDFLPTVNGVPCFARVMDDPYELWVSLLQKAYAKMFGSYASITGGDAAHALRDFTGAPSCRYDDIWKRAKEMDDDFVINAMQKSKLEGHIVVLNTPLSGSGCVNVGLREGFTYEVVSVHPVPAAGLTLLKMRNPWDPATPWTGPWSADSMEWQQQQEVRESCNPDFTEKDGTFWIEFKDALKYFDGCAVIFTSDEPTYDHRVRGEFNNVHPSVVLMVHAVEPVDVVLTLTQRDKRGLPLTDPDALLSPIMLSVSRGDGNKQHVDKCTSESFHDASDTYNFVVSREVSMPYRFEASPTPYFVIPRIHRKGTSEGRMKEFVVGIRSATPLEGKLDVQLTKIDSSNCVFRNRLTFVVEDTTEVIRPMQMKPPGETVVMEAGSKLSTADYKKMYPVEKTPASSDAVKTPEEQEQQPSYPEEKEKELDSIDDVNKQLKDEEGRDYGVTTDEDTVDLKTQLLKPGSQMNAGSNHVNEVKENHVNGEANRVQAAA</sequence>
<reference evidence="5 6" key="1">
    <citation type="submission" date="2017-03" db="EMBL/GenBank/DDBJ databases">
        <title>An alternative strategy for trypanosome survival in the mammalian bloodstream revealed through genome and transcriptome analysis of the ubiquitous bovine parasite Trypanosoma (Megatrypanum) theileri.</title>
        <authorList>
            <person name="Kelly S."/>
            <person name="Ivens A."/>
            <person name="Mott A."/>
            <person name="O'Neill E."/>
            <person name="Emms D."/>
            <person name="Macleod O."/>
            <person name="Voorheis P."/>
            <person name="Matthews J."/>
            <person name="Matthews K."/>
            <person name="Carrington M."/>
        </authorList>
    </citation>
    <scope>NUCLEOTIDE SEQUENCE [LARGE SCALE GENOMIC DNA]</scope>
    <source>
        <strain evidence="5">Edinburgh</strain>
    </source>
</reference>
<protein>
    <submittedName>
        <fullName evidence="5">Cytoskeleton-associated protein CAP5.5</fullName>
    </submittedName>
</protein>
<dbReference type="SUPFAM" id="SSF54001">
    <property type="entry name" value="Cysteine proteinases"/>
    <property type="match status" value="1"/>
</dbReference>
<evidence type="ECO:0000256" key="3">
    <source>
        <dbReference type="SAM" id="MobiDB-lite"/>
    </source>
</evidence>
<feature type="compositionally biased region" description="Low complexity" evidence="3">
    <location>
        <begin position="12"/>
        <end position="40"/>
    </location>
</feature>
<feature type="compositionally biased region" description="Basic and acidic residues" evidence="3">
    <location>
        <begin position="41"/>
        <end position="52"/>
    </location>
</feature>
<dbReference type="Pfam" id="PF00648">
    <property type="entry name" value="Peptidase_C2"/>
    <property type="match status" value="1"/>
</dbReference>
<dbReference type="STRING" id="67003.A0A1X0NKX8"/>
<dbReference type="CDD" id="cd00044">
    <property type="entry name" value="CysPc"/>
    <property type="match status" value="1"/>
</dbReference>
<dbReference type="PANTHER" id="PTHR10183">
    <property type="entry name" value="CALPAIN"/>
    <property type="match status" value="1"/>
</dbReference>
<evidence type="ECO:0000259" key="4">
    <source>
        <dbReference type="PROSITE" id="PS50203"/>
    </source>
</evidence>
<dbReference type="InterPro" id="IPR013780">
    <property type="entry name" value="Glyco_hydro_b"/>
</dbReference>
<dbReference type="SUPFAM" id="SSF101601">
    <property type="entry name" value="Smp-1-like"/>
    <property type="match status" value="1"/>
</dbReference>
<feature type="active site" evidence="1">
    <location>
        <position position="463"/>
    </location>
</feature>
<dbReference type="InterPro" id="IPR036310">
    <property type="entry name" value="Smp-1-like_sf"/>
</dbReference>
<dbReference type="GO" id="GO:0004198">
    <property type="term" value="F:calcium-dependent cysteine-type endopeptidase activity"/>
    <property type="evidence" value="ECO:0007669"/>
    <property type="project" value="InterPro"/>
</dbReference>
<evidence type="ECO:0000256" key="1">
    <source>
        <dbReference type="PIRSR" id="PIRSR622684-1"/>
    </source>
</evidence>
<evidence type="ECO:0000313" key="5">
    <source>
        <dbReference type="EMBL" id="ORC84770.1"/>
    </source>
</evidence>
<dbReference type="Pfam" id="PF09149">
    <property type="entry name" value="DUF1935"/>
    <property type="match status" value="1"/>
</dbReference>
<dbReference type="PANTHER" id="PTHR10183:SF423">
    <property type="entry name" value="LEUCINE-RICH REPEAT PROTEIN (LRRP)"/>
    <property type="match status" value="1"/>
</dbReference>
<organism evidence="5 6">
    <name type="scientific">Trypanosoma theileri</name>
    <dbReference type="NCBI Taxonomy" id="67003"/>
    <lineage>
        <taxon>Eukaryota</taxon>
        <taxon>Discoba</taxon>
        <taxon>Euglenozoa</taxon>
        <taxon>Kinetoplastea</taxon>
        <taxon>Metakinetoplastina</taxon>
        <taxon>Trypanosomatida</taxon>
        <taxon>Trypanosomatidae</taxon>
        <taxon>Trypanosoma</taxon>
    </lineage>
</organism>
<dbReference type="InterPro" id="IPR001300">
    <property type="entry name" value="Peptidase_C2_calpain_cat"/>
</dbReference>
<dbReference type="SMART" id="SM00230">
    <property type="entry name" value="CysPc"/>
    <property type="match status" value="1"/>
</dbReference>
<dbReference type="OrthoDB" id="424753at2759"/>
<dbReference type="VEuPathDB" id="TriTrypDB:TM35_000411400"/>
<feature type="region of interest" description="Disordered" evidence="3">
    <location>
        <begin position="719"/>
        <end position="818"/>
    </location>
</feature>
<proteinExistence type="predicted"/>
<evidence type="ECO:0000256" key="2">
    <source>
        <dbReference type="PROSITE-ProRule" id="PRU00239"/>
    </source>
</evidence>
<name>A0A1X0NKX8_9TRYP</name>
<keyword evidence="6" id="KW-1185">Reference proteome</keyword>
<evidence type="ECO:0000313" key="6">
    <source>
        <dbReference type="Proteomes" id="UP000192257"/>
    </source>
</evidence>
<dbReference type="RefSeq" id="XP_028878836.1">
    <property type="nucleotide sequence ID" value="XM_029029848.1"/>
</dbReference>
<comment type="caution">
    <text evidence="5">The sequence shown here is derived from an EMBL/GenBank/DDBJ whole genome shotgun (WGS) entry which is preliminary data.</text>
</comment>
<feature type="compositionally biased region" description="Basic and acidic residues" evidence="3">
    <location>
        <begin position="745"/>
        <end position="769"/>
    </location>
</feature>
<comment type="caution">
    <text evidence="2">Lacks conserved residue(s) required for the propagation of feature annotation.</text>
</comment>
<feature type="region of interest" description="Disordered" evidence="3">
    <location>
        <begin position="1"/>
        <end position="57"/>
    </location>
</feature>
<dbReference type="Proteomes" id="UP000192257">
    <property type="component" value="Unassembled WGS sequence"/>
</dbReference>
<dbReference type="GeneID" id="39989628"/>
<gene>
    <name evidence="5" type="ORF">TM35_000411400</name>
</gene>
<dbReference type="Gene3D" id="2.60.40.1180">
    <property type="entry name" value="Golgi alpha-mannosidase II"/>
    <property type="match status" value="1"/>
</dbReference>